<accession>A0AAN7U8X8</accession>
<comment type="caution">
    <text evidence="2">The sequence shown here is derived from an EMBL/GenBank/DDBJ whole genome shotgun (WGS) entry which is preliminary data.</text>
</comment>
<feature type="region of interest" description="Disordered" evidence="1">
    <location>
        <begin position="1"/>
        <end position="72"/>
    </location>
</feature>
<evidence type="ECO:0000313" key="2">
    <source>
        <dbReference type="EMBL" id="KAK5628080.1"/>
    </source>
</evidence>
<dbReference type="Proteomes" id="UP001305414">
    <property type="component" value="Unassembled WGS sequence"/>
</dbReference>
<name>A0AAN7U8X8_9PEZI</name>
<evidence type="ECO:0000313" key="3">
    <source>
        <dbReference type="Proteomes" id="UP001305414"/>
    </source>
</evidence>
<protein>
    <submittedName>
        <fullName evidence="2">Uncharacterized protein</fullName>
    </submittedName>
</protein>
<proteinExistence type="predicted"/>
<sequence length="72" mass="7536">MPVERRLSTTTHVGRGGAANVAKSESPDPKLSGLDESAAVDDVPTADTNKKQRPGRTAGGLAAKAKDFFKRT</sequence>
<dbReference type="EMBL" id="JAWHQM010000007">
    <property type="protein sequence ID" value="KAK5628080.1"/>
    <property type="molecule type" value="Genomic_DNA"/>
</dbReference>
<organism evidence="2 3">
    <name type="scientific">Xylaria bambusicola</name>
    <dbReference type="NCBI Taxonomy" id="326684"/>
    <lineage>
        <taxon>Eukaryota</taxon>
        <taxon>Fungi</taxon>
        <taxon>Dikarya</taxon>
        <taxon>Ascomycota</taxon>
        <taxon>Pezizomycotina</taxon>
        <taxon>Sordariomycetes</taxon>
        <taxon>Xylariomycetidae</taxon>
        <taxon>Xylariales</taxon>
        <taxon>Xylariaceae</taxon>
        <taxon>Xylaria</taxon>
    </lineage>
</organism>
<evidence type="ECO:0000256" key="1">
    <source>
        <dbReference type="SAM" id="MobiDB-lite"/>
    </source>
</evidence>
<gene>
    <name evidence="2" type="ORF">RRF57_003795</name>
</gene>
<dbReference type="AlphaFoldDB" id="A0AAN7U8X8"/>
<keyword evidence="3" id="KW-1185">Reference proteome</keyword>
<reference evidence="2 3" key="1">
    <citation type="submission" date="2023-10" db="EMBL/GenBank/DDBJ databases">
        <title>Draft genome sequence of Xylaria bambusicola isolate GMP-LS, the root and basal stem rot pathogen of sugarcane in Indonesia.</title>
        <authorList>
            <person name="Selvaraj P."/>
            <person name="Muralishankar V."/>
            <person name="Muruganantham S."/>
            <person name="Sp S."/>
            <person name="Haryani S."/>
            <person name="Lau K.J.X."/>
            <person name="Naqvi N.I."/>
        </authorList>
    </citation>
    <scope>NUCLEOTIDE SEQUENCE [LARGE SCALE GENOMIC DNA]</scope>
    <source>
        <strain evidence="2">GMP-LS</strain>
    </source>
</reference>